<keyword evidence="4 6" id="KW-1133">Transmembrane helix</keyword>
<feature type="transmembrane region" description="Helical" evidence="6">
    <location>
        <begin position="260"/>
        <end position="277"/>
    </location>
</feature>
<accession>A0A9X3IL50</accession>
<dbReference type="GO" id="GO:0005886">
    <property type="term" value="C:plasma membrane"/>
    <property type="evidence" value="ECO:0007669"/>
    <property type="project" value="UniProtKB-SubCell"/>
</dbReference>
<feature type="transmembrane region" description="Helical" evidence="6">
    <location>
        <begin position="22"/>
        <end position="43"/>
    </location>
</feature>
<evidence type="ECO:0000313" key="8">
    <source>
        <dbReference type="Proteomes" id="UP001144805"/>
    </source>
</evidence>
<evidence type="ECO:0000256" key="1">
    <source>
        <dbReference type="ARBA" id="ARBA00004651"/>
    </source>
</evidence>
<keyword evidence="3 6" id="KW-0812">Transmembrane</keyword>
<evidence type="ECO:0000256" key="6">
    <source>
        <dbReference type="SAM" id="Phobius"/>
    </source>
</evidence>
<reference evidence="7" key="1">
    <citation type="submission" date="2022-11" db="EMBL/GenBank/DDBJ databases">
        <title>Biodiversity and phylogenetic relationships of bacteria.</title>
        <authorList>
            <person name="Machado R.A.R."/>
            <person name="Bhat A."/>
            <person name="Loulou A."/>
            <person name="Kallel S."/>
        </authorList>
    </citation>
    <scope>NUCLEOTIDE SEQUENCE</scope>
    <source>
        <strain evidence="7">K-TC2</strain>
    </source>
</reference>
<feature type="transmembrane region" description="Helical" evidence="6">
    <location>
        <begin position="177"/>
        <end position="198"/>
    </location>
</feature>
<organism evidence="7 8">
    <name type="scientific">Kaistia nematophila</name>
    <dbReference type="NCBI Taxonomy" id="2994654"/>
    <lineage>
        <taxon>Bacteria</taxon>
        <taxon>Pseudomonadati</taxon>
        <taxon>Pseudomonadota</taxon>
        <taxon>Alphaproteobacteria</taxon>
        <taxon>Hyphomicrobiales</taxon>
        <taxon>Kaistiaceae</taxon>
        <taxon>Kaistia</taxon>
    </lineage>
</organism>
<dbReference type="PANTHER" id="PTHR32196">
    <property type="entry name" value="ABC TRANSPORTER PERMEASE PROTEIN YPHD-RELATED-RELATED"/>
    <property type="match status" value="1"/>
</dbReference>
<feature type="transmembrane region" description="Helical" evidence="6">
    <location>
        <begin position="83"/>
        <end position="100"/>
    </location>
</feature>
<evidence type="ECO:0000256" key="4">
    <source>
        <dbReference type="ARBA" id="ARBA00022989"/>
    </source>
</evidence>
<comment type="caution">
    <text evidence="7">The sequence shown here is derived from an EMBL/GenBank/DDBJ whole genome shotgun (WGS) entry which is preliminary data.</text>
</comment>
<comment type="subcellular location">
    <subcellularLocation>
        <location evidence="1">Cell membrane</location>
        <topology evidence="1">Multi-pass membrane protein</topology>
    </subcellularLocation>
</comment>
<evidence type="ECO:0000256" key="5">
    <source>
        <dbReference type="ARBA" id="ARBA00023136"/>
    </source>
</evidence>
<dbReference type="AlphaFoldDB" id="A0A9X3IL50"/>
<name>A0A9X3IL50_9HYPH</name>
<dbReference type="InterPro" id="IPR001851">
    <property type="entry name" value="ABC_transp_permease"/>
</dbReference>
<dbReference type="RefSeq" id="WP_266339125.1">
    <property type="nucleotide sequence ID" value="NZ_JAPKNK010000005.1"/>
</dbReference>
<keyword evidence="2" id="KW-1003">Cell membrane</keyword>
<evidence type="ECO:0000256" key="2">
    <source>
        <dbReference type="ARBA" id="ARBA00022475"/>
    </source>
</evidence>
<protein>
    <submittedName>
        <fullName evidence="7">ABC transporter permease</fullName>
    </submittedName>
</protein>
<evidence type="ECO:0000256" key="3">
    <source>
        <dbReference type="ARBA" id="ARBA00022692"/>
    </source>
</evidence>
<dbReference type="GO" id="GO:0022857">
    <property type="term" value="F:transmembrane transporter activity"/>
    <property type="evidence" value="ECO:0007669"/>
    <property type="project" value="InterPro"/>
</dbReference>
<feature type="transmembrane region" description="Helical" evidence="6">
    <location>
        <begin position="283"/>
        <end position="301"/>
    </location>
</feature>
<gene>
    <name evidence="7" type="ORF">OSH07_13190</name>
</gene>
<dbReference type="CDD" id="cd06579">
    <property type="entry name" value="TM_PBP1_transp_AraH_like"/>
    <property type="match status" value="1"/>
</dbReference>
<dbReference type="PANTHER" id="PTHR32196:SF63">
    <property type="entry name" value="INNER MEMBRANE ABC TRANSPORTER PERMEASE PROTEIN YJFF"/>
    <property type="match status" value="1"/>
</dbReference>
<feature type="transmembrane region" description="Helical" evidence="6">
    <location>
        <begin position="143"/>
        <end position="165"/>
    </location>
</feature>
<feature type="transmembrane region" description="Helical" evidence="6">
    <location>
        <begin position="308"/>
        <end position="328"/>
    </location>
</feature>
<evidence type="ECO:0000313" key="7">
    <source>
        <dbReference type="EMBL" id="MCX5570153.1"/>
    </source>
</evidence>
<dbReference type="EMBL" id="JAPKNK010000005">
    <property type="protein sequence ID" value="MCX5570153.1"/>
    <property type="molecule type" value="Genomic_DNA"/>
</dbReference>
<feature type="transmembrane region" description="Helical" evidence="6">
    <location>
        <begin position="231"/>
        <end position="248"/>
    </location>
</feature>
<feature type="transmembrane region" description="Helical" evidence="6">
    <location>
        <begin position="107"/>
        <end position="131"/>
    </location>
</feature>
<keyword evidence="5 6" id="KW-0472">Membrane</keyword>
<proteinExistence type="predicted"/>
<dbReference type="Proteomes" id="UP001144805">
    <property type="component" value="Unassembled WGS sequence"/>
</dbReference>
<sequence>MAMQTTNDPSAAGLRLPISRRIFAVEGMAILAVFALLIGIFMITAPQTFLGYRIYMTFLANVPPPMILALGLTFVVVAGEMDLSFPSIVAFSSYVFAILFKNYELTWLAFGAALLVGVILGFINGVIVTQLGIPSMITTLATLFLYGGLVTIVSGGLTIAIPSVTDTGIHAFFAGRIGVLPVQALWAVGVAVLLWFILNRHRFGENVLFIGDNARVAHVVGIRVDREKLKIFTLMGLLSAFAGVLLTLETTTYFSSQGMGYLLIVVASVFIGGTSIFGGSGTIVGTVIGALIVAIIEAGLVASGVQGFWTRLLIGVVFLVSVTLNTALEDPDRVPLFKRIRLRMKR</sequence>
<dbReference type="Pfam" id="PF02653">
    <property type="entry name" value="BPD_transp_2"/>
    <property type="match status" value="1"/>
</dbReference>
<keyword evidence="8" id="KW-1185">Reference proteome</keyword>
<feature type="transmembrane region" description="Helical" evidence="6">
    <location>
        <begin position="55"/>
        <end position="77"/>
    </location>
</feature>